<sequence>MKNLLKRAALVACALLCATFYAISAPAVAGVVPFANGTPYTTGILSATSGAGSESNYAIPVRGQGFNVTLSGVGVGTVVLERSFDKGVTWSGIYAAGVQFYSWTYSGTPISEITVEPENNVYYRLRATSLTSGSINYRISQ</sequence>
<gene>
    <name evidence="2" type="ORF">DI526_03440</name>
</gene>
<dbReference type="RefSeq" id="WP_304274065.1">
    <property type="nucleotide sequence ID" value="NZ_QFQZ01000006.1"/>
</dbReference>
<reference evidence="2 3" key="1">
    <citation type="submission" date="2017-08" db="EMBL/GenBank/DDBJ databases">
        <title>Infants hospitalized years apart are colonized by the same room-sourced microbial strains.</title>
        <authorList>
            <person name="Brooks B."/>
            <person name="Olm M.R."/>
            <person name="Firek B.A."/>
            <person name="Baker R."/>
            <person name="Thomas B.C."/>
            <person name="Morowitz M.J."/>
            <person name="Banfield J.F."/>
        </authorList>
    </citation>
    <scope>NUCLEOTIDE SEQUENCE [LARGE SCALE GENOMIC DNA]</scope>
    <source>
        <strain evidence="2">S2_003_000_R2_4</strain>
    </source>
</reference>
<accession>A0A2W5VF61</accession>
<evidence type="ECO:0000313" key="3">
    <source>
        <dbReference type="Proteomes" id="UP000249393"/>
    </source>
</evidence>
<protein>
    <submittedName>
        <fullName evidence="2">Uncharacterized protein</fullName>
    </submittedName>
</protein>
<dbReference type="Proteomes" id="UP000249393">
    <property type="component" value="Unassembled WGS sequence"/>
</dbReference>
<dbReference type="EMBL" id="QFQZ01000006">
    <property type="protein sequence ID" value="PZR36503.1"/>
    <property type="molecule type" value="Genomic_DNA"/>
</dbReference>
<feature type="chain" id="PRO_5016073133" evidence="1">
    <location>
        <begin position="30"/>
        <end position="141"/>
    </location>
</feature>
<evidence type="ECO:0000313" key="2">
    <source>
        <dbReference type="EMBL" id="PZR36503.1"/>
    </source>
</evidence>
<feature type="signal peptide" evidence="1">
    <location>
        <begin position="1"/>
        <end position="29"/>
    </location>
</feature>
<proteinExistence type="predicted"/>
<comment type="caution">
    <text evidence="2">The sequence shown here is derived from an EMBL/GenBank/DDBJ whole genome shotgun (WGS) entry which is preliminary data.</text>
</comment>
<dbReference type="AlphaFoldDB" id="A0A2W5VF61"/>
<organism evidence="2 3">
    <name type="scientific">Caulobacter segnis</name>
    <dbReference type="NCBI Taxonomy" id="88688"/>
    <lineage>
        <taxon>Bacteria</taxon>
        <taxon>Pseudomonadati</taxon>
        <taxon>Pseudomonadota</taxon>
        <taxon>Alphaproteobacteria</taxon>
        <taxon>Caulobacterales</taxon>
        <taxon>Caulobacteraceae</taxon>
        <taxon>Caulobacter</taxon>
    </lineage>
</organism>
<keyword evidence="1" id="KW-0732">Signal</keyword>
<evidence type="ECO:0000256" key="1">
    <source>
        <dbReference type="SAM" id="SignalP"/>
    </source>
</evidence>
<name>A0A2W5VF61_9CAUL</name>